<proteinExistence type="predicted"/>
<feature type="chain" id="PRO_5046073277" description="YkuD domain-containing protein" evidence="1">
    <location>
        <begin position="21"/>
        <end position="266"/>
    </location>
</feature>
<protein>
    <recommendedName>
        <fullName evidence="4">YkuD domain-containing protein</fullName>
    </recommendedName>
</protein>
<name>A0ABS9D2Z2_9ALTE</name>
<dbReference type="PANTHER" id="PTHR38589:SF1">
    <property type="entry name" value="BLR0621 PROTEIN"/>
    <property type="match status" value="1"/>
</dbReference>
<dbReference type="EMBL" id="JAKGAS010000001">
    <property type="protein sequence ID" value="MCF2946800.1"/>
    <property type="molecule type" value="Genomic_DNA"/>
</dbReference>
<dbReference type="PANTHER" id="PTHR38589">
    <property type="entry name" value="BLR0621 PROTEIN"/>
    <property type="match status" value="1"/>
</dbReference>
<accession>A0ABS9D2Z2</accession>
<dbReference type="RefSeq" id="WP_235310321.1">
    <property type="nucleotide sequence ID" value="NZ_JAKGAS010000001.1"/>
</dbReference>
<evidence type="ECO:0008006" key="4">
    <source>
        <dbReference type="Google" id="ProtNLM"/>
    </source>
</evidence>
<dbReference type="Proteomes" id="UP001521137">
    <property type="component" value="Unassembled WGS sequence"/>
</dbReference>
<feature type="signal peptide" evidence="1">
    <location>
        <begin position="1"/>
        <end position="20"/>
    </location>
</feature>
<keyword evidence="1" id="KW-0732">Signal</keyword>
<evidence type="ECO:0000256" key="1">
    <source>
        <dbReference type="SAM" id="SignalP"/>
    </source>
</evidence>
<keyword evidence="3" id="KW-1185">Reference proteome</keyword>
<evidence type="ECO:0000313" key="2">
    <source>
        <dbReference type="EMBL" id="MCF2946800.1"/>
    </source>
</evidence>
<gene>
    <name evidence="2" type="ORF">L0668_01675</name>
</gene>
<reference evidence="2 3" key="1">
    <citation type="submission" date="2022-01" db="EMBL/GenBank/DDBJ databases">
        <title>Paraglaciecola sp. G1-23.</title>
        <authorList>
            <person name="Jin M.S."/>
            <person name="Han D.M."/>
            <person name="Kim H.M."/>
            <person name="Jeon C.O."/>
        </authorList>
    </citation>
    <scope>NUCLEOTIDE SEQUENCE [LARGE SCALE GENOMIC DNA]</scope>
    <source>
        <strain evidence="2 3">G1-23</strain>
    </source>
</reference>
<sequence length="266" mass="29218">MSKRALAVFTSLLLSVAGLNLTSAKNNVENSHENSVKPVPASLLNSSVQQLVLVVSEDWEADVASMYRYQKHQGQWQLVGDTTAVNLGRTGLAWGIGLHPKQTGYYKKEGDGKAPAGIFEFGTAFGYLPTVTTDMPYSQMLETSYCIDVNGSAFYNQIVDQKQVGIEATKGSTEAMRRDIHSNDHLYKKGLVIQHNPQNISTAGSCIFMHLWRGEGKPTAGCTAMQESHMDTLLAWINEKSKPLYVALPKHEYLAKKSAWGLPAIP</sequence>
<comment type="caution">
    <text evidence="2">The sequence shown here is derived from an EMBL/GenBank/DDBJ whole genome shotgun (WGS) entry which is preliminary data.</text>
</comment>
<evidence type="ECO:0000313" key="3">
    <source>
        <dbReference type="Proteomes" id="UP001521137"/>
    </source>
</evidence>
<organism evidence="2 3">
    <name type="scientific">Paraglaciecola algarum</name>
    <dbReference type="NCBI Taxonomy" id="3050085"/>
    <lineage>
        <taxon>Bacteria</taxon>
        <taxon>Pseudomonadati</taxon>
        <taxon>Pseudomonadota</taxon>
        <taxon>Gammaproteobacteria</taxon>
        <taxon>Alteromonadales</taxon>
        <taxon>Alteromonadaceae</taxon>
        <taxon>Paraglaciecola</taxon>
    </lineage>
</organism>